<dbReference type="AlphaFoldDB" id="A0A0C3DW37"/>
<dbReference type="InParanoid" id="A0A0C3DW37"/>
<protein>
    <submittedName>
        <fullName evidence="1">Uncharacterized protein</fullName>
    </submittedName>
</protein>
<evidence type="ECO:0000313" key="1">
    <source>
        <dbReference type="EMBL" id="KIM60101.1"/>
    </source>
</evidence>
<reference evidence="1 2" key="1">
    <citation type="submission" date="2014-04" db="EMBL/GenBank/DDBJ databases">
        <authorList>
            <consortium name="DOE Joint Genome Institute"/>
            <person name="Kuo A."/>
            <person name="Kohler A."/>
            <person name="Nagy L.G."/>
            <person name="Floudas D."/>
            <person name="Copeland A."/>
            <person name="Barry K.W."/>
            <person name="Cichocki N."/>
            <person name="Veneault-Fourrey C."/>
            <person name="LaButti K."/>
            <person name="Lindquist E.A."/>
            <person name="Lipzen A."/>
            <person name="Lundell T."/>
            <person name="Morin E."/>
            <person name="Murat C."/>
            <person name="Sun H."/>
            <person name="Tunlid A."/>
            <person name="Henrissat B."/>
            <person name="Grigoriev I.V."/>
            <person name="Hibbett D.S."/>
            <person name="Martin F."/>
            <person name="Nordberg H.P."/>
            <person name="Cantor M.N."/>
            <person name="Hua S.X."/>
        </authorList>
    </citation>
    <scope>NUCLEOTIDE SEQUENCE [LARGE SCALE GENOMIC DNA]</scope>
    <source>
        <strain evidence="1 2">Foug A</strain>
    </source>
</reference>
<organism evidence="1 2">
    <name type="scientific">Scleroderma citrinum Foug A</name>
    <dbReference type="NCBI Taxonomy" id="1036808"/>
    <lineage>
        <taxon>Eukaryota</taxon>
        <taxon>Fungi</taxon>
        <taxon>Dikarya</taxon>
        <taxon>Basidiomycota</taxon>
        <taxon>Agaricomycotina</taxon>
        <taxon>Agaricomycetes</taxon>
        <taxon>Agaricomycetidae</taxon>
        <taxon>Boletales</taxon>
        <taxon>Sclerodermatineae</taxon>
        <taxon>Sclerodermataceae</taxon>
        <taxon>Scleroderma</taxon>
    </lineage>
</organism>
<dbReference type="EMBL" id="KN822066">
    <property type="protein sequence ID" value="KIM60101.1"/>
    <property type="molecule type" value="Genomic_DNA"/>
</dbReference>
<dbReference type="HOGENOM" id="CLU_1332632_0_0_1"/>
<sequence>MAESTDETAVQESAVIPHHMVYGSYHHVTGHGYFKGVQPMAAVTVQSRGIPLATGCYHVPYEADRARRILGHRYRCLATVTIQRRCAGVRHVRSILWKMLAGWFNEERRKTSNGRGLQLGAMLLGWPSNVYATSHRKIRPDPKVTLATAYTNGPGWAAISKTVIVMSPGHFKVTELPAYAQGCPTPLDSTPVKGRWALVPFQHYQT</sequence>
<evidence type="ECO:0000313" key="2">
    <source>
        <dbReference type="Proteomes" id="UP000053989"/>
    </source>
</evidence>
<reference evidence="2" key="2">
    <citation type="submission" date="2015-01" db="EMBL/GenBank/DDBJ databases">
        <title>Evolutionary Origins and Diversification of the Mycorrhizal Mutualists.</title>
        <authorList>
            <consortium name="DOE Joint Genome Institute"/>
            <consortium name="Mycorrhizal Genomics Consortium"/>
            <person name="Kohler A."/>
            <person name="Kuo A."/>
            <person name="Nagy L.G."/>
            <person name="Floudas D."/>
            <person name="Copeland A."/>
            <person name="Barry K.W."/>
            <person name="Cichocki N."/>
            <person name="Veneault-Fourrey C."/>
            <person name="LaButti K."/>
            <person name="Lindquist E.A."/>
            <person name="Lipzen A."/>
            <person name="Lundell T."/>
            <person name="Morin E."/>
            <person name="Murat C."/>
            <person name="Riley R."/>
            <person name="Ohm R."/>
            <person name="Sun H."/>
            <person name="Tunlid A."/>
            <person name="Henrissat B."/>
            <person name="Grigoriev I.V."/>
            <person name="Hibbett D.S."/>
            <person name="Martin F."/>
        </authorList>
    </citation>
    <scope>NUCLEOTIDE SEQUENCE [LARGE SCALE GENOMIC DNA]</scope>
    <source>
        <strain evidence="2">Foug A</strain>
    </source>
</reference>
<dbReference type="Proteomes" id="UP000053989">
    <property type="component" value="Unassembled WGS sequence"/>
</dbReference>
<accession>A0A0C3DW37</accession>
<name>A0A0C3DW37_9AGAM</name>
<keyword evidence="2" id="KW-1185">Reference proteome</keyword>
<gene>
    <name evidence="1" type="ORF">SCLCIDRAFT_9790</name>
</gene>
<proteinExistence type="predicted"/>